<reference evidence="1 2" key="1">
    <citation type="journal article" date="2015" name="Genome Announc.">
        <title>Complete Genome Sequence of Steroid-Transforming Nocardioides simplex VKM Ac-2033D.</title>
        <authorList>
            <person name="Shtratnikova V.Y."/>
            <person name="Schelkunov M.I."/>
            <person name="Pekov Y.A."/>
            <person name="Fokina V.V."/>
            <person name="Logacheva M.D."/>
            <person name="Sokolov S.L."/>
            <person name="Bragin E.Y."/>
            <person name="Ashapkin V.V."/>
            <person name="Donova M.V."/>
        </authorList>
    </citation>
    <scope>NUCLEOTIDE SEQUENCE [LARGE SCALE GENOMIC DNA]</scope>
    <source>
        <strain evidence="1 2">VKM Ac-2033D</strain>
    </source>
</reference>
<dbReference type="GeneID" id="96612236"/>
<dbReference type="KEGG" id="psim:KR76_26190"/>
<name>A0A0A1DPP2_NOCSI</name>
<dbReference type="HOGENOM" id="CLU_1255401_0_0_11"/>
<evidence type="ECO:0000313" key="2">
    <source>
        <dbReference type="Proteomes" id="UP000030300"/>
    </source>
</evidence>
<dbReference type="AlphaFoldDB" id="A0A0A1DPP2"/>
<accession>A0A0A1DPP2</accession>
<evidence type="ECO:0000313" key="1">
    <source>
        <dbReference type="EMBL" id="AIY19391.1"/>
    </source>
</evidence>
<dbReference type="STRING" id="2045.KR76_26190"/>
<proteinExistence type="predicted"/>
<dbReference type="Proteomes" id="UP000030300">
    <property type="component" value="Chromosome"/>
</dbReference>
<protein>
    <submittedName>
        <fullName evidence="1">Putative integral membrane protein</fullName>
    </submittedName>
</protein>
<gene>
    <name evidence="1" type="ORF">KR76_26190</name>
</gene>
<dbReference type="RefSeq" id="WP_038682547.1">
    <property type="nucleotide sequence ID" value="NZ_BJMC01000021.1"/>
</dbReference>
<dbReference type="OrthoDB" id="4538058at2"/>
<dbReference type="EMBL" id="CP009896">
    <property type="protein sequence ID" value="AIY19391.1"/>
    <property type="molecule type" value="Genomic_DNA"/>
</dbReference>
<organism evidence="1 2">
    <name type="scientific">Nocardioides simplex</name>
    <name type="common">Arthrobacter simplex</name>
    <dbReference type="NCBI Taxonomy" id="2045"/>
    <lineage>
        <taxon>Bacteria</taxon>
        <taxon>Bacillati</taxon>
        <taxon>Actinomycetota</taxon>
        <taxon>Actinomycetes</taxon>
        <taxon>Propionibacteriales</taxon>
        <taxon>Nocardioidaceae</taxon>
        <taxon>Pimelobacter</taxon>
    </lineage>
</organism>
<keyword evidence="2" id="KW-1185">Reference proteome</keyword>
<sequence>MTDPSAPPEPPAPWLVRWPARVVAVLVVLPARALWDGFGAAAGLVERFWDGVVTRPWLAFWRFVGRLLRPLGRLLRAPLHWFVRYVVRPAGRVLDRLWQHLVLTPTLWLWRVLVAPFGRGILAPIGRALRWAWELAGGALRALGGALTAPFRWAHRTLVAPALRWARRAVVAPVRRALREVREQVRRALGGSAR</sequence>